<dbReference type="InterPro" id="IPR003644">
    <property type="entry name" value="Calx_beta"/>
</dbReference>
<keyword evidence="11" id="KW-0106">Calcium</keyword>
<dbReference type="SUPFAM" id="SSF141072">
    <property type="entry name" value="CalX-like"/>
    <property type="match status" value="2"/>
</dbReference>
<keyword evidence="17" id="KW-0325">Glycoprotein</keyword>
<evidence type="ECO:0000256" key="5">
    <source>
        <dbReference type="ARBA" id="ARBA00022475"/>
    </source>
</evidence>
<keyword evidence="5" id="KW-1003">Cell membrane</keyword>
<evidence type="ECO:0000256" key="16">
    <source>
        <dbReference type="ARBA" id="ARBA00023136"/>
    </source>
</evidence>
<evidence type="ECO:0000313" key="23">
    <source>
        <dbReference type="Proteomes" id="UP000663854"/>
    </source>
</evidence>
<dbReference type="Pfam" id="PF03160">
    <property type="entry name" value="Calx-beta"/>
    <property type="match status" value="1"/>
</dbReference>
<feature type="non-terminal residue" evidence="22">
    <location>
        <position position="1"/>
    </location>
</feature>
<evidence type="ECO:0000256" key="13">
    <source>
        <dbReference type="ARBA" id="ARBA00022989"/>
    </source>
</evidence>
<dbReference type="GO" id="GO:0005516">
    <property type="term" value="F:calmodulin binding"/>
    <property type="evidence" value="ECO:0007669"/>
    <property type="project" value="UniProtKB-KW"/>
</dbReference>
<dbReference type="GO" id="GO:0042383">
    <property type="term" value="C:sarcolemma"/>
    <property type="evidence" value="ECO:0007669"/>
    <property type="project" value="TreeGrafter"/>
</dbReference>
<dbReference type="GO" id="GO:0098703">
    <property type="term" value="P:calcium ion import across plasma membrane"/>
    <property type="evidence" value="ECO:0007669"/>
    <property type="project" value="TreeGrafter"/>
</dbReference>
<evidence type="ECO:0000256" key="4">
    <source>
        <dbReference type="ARBA" id="ARBA00022449"/>
    </source>
</evidence>
<protein>
    <recommendedName>
        <fullName evidence="21">Calx-beta domain-containing protein</fullName>
    </recommendedName>
</protein>
<dbReference type="Gene3D" id="1.20.1420.30">
    <property type="entry name" value="NCX, central ion-binding region"/>
    <property type="match status" value="2"/>
</dbReference>
<name>A0A815HHV0_9BILA</name>
<evidence type="ECO:0000256" key="18">
    <source>
        <dbReference type="ARBA" id="ARBA00023201"/>
    </source>
</evidence>
<feature type="transmembrane region" description="Helical" evidence="20">
    <location>
        <begin position="653"/>
        <end position="672"/>
    </location>
</feature>
<dbReference type="GO" id="GO:0098794">
    <property type="term" value="C:postsynapse"/>
    <property type="evidence" value="ECO:0007669"/>
    <property type="project" value="TreeGrafter"/>
</dbReference>
<dbReference type="GO" id="GO:0007154">
    <property type="term" value="P:cell communication"/>
    <property type="evidence" value="ECO:0007669"/>
    <property type="project" value="InterPro"/>
</dbReference>
<evidence type="ECO:0000256" key="14">
    <source>
        <dbReference type="ARBA" id="ARBA00023053"/>
    </source>
</evidence>
<keyword evidence="4" id="KW-0050">Antiport</keyword>
<dbReference type="Pfam" id="PF01699">
    <property type="entry name" value="Na_Ca_ex"/>
    <property type="match status" value="2"/>
</dbReference>
<keyword evidence="3" id="KW-0813">Transport</keyword>
<comment type="caution">
    <text evidence="22">The sequence shown here is derived from an EMBL/GenBank/DDBJ whole genome shotgun (WGS) entry which is preliminary data.</text>
</comment>
<keyword evidence="18" id="KW-0739">Sodium transport</keyword>
<feature type="transmembrane region" description="Helical" evidence="20">
    <location>
        <begin position="97"/>
        <end position="116"/>
    </location>
</feature>
<dbReference type="PRINTS" id="PR01259">
    <property type="entry name" value="NACAEXCHNGR"/>
</dbReference>
<dbReference type="Gene3D" id="2.60.40.2030">
    <property type="match status" value="2"/>
</dbReference>
<feature type="transmembrane region" description="Helical" evidence="20">
    <location>
        <begin position="684"/>
        <end position="704"/>
    </location>
</feature>
<feature type="transmembrane region" description="Helical" evidence="20">
    <location>
        <begin position="36"/>
        <end position="56"/>
    </location>
</feature>
<feature type="domain" description="Calx-beta" evidence="21">
    <location>
        <begin position="382"/>
        <end position="481"/>
    </location>
</feature>
<evidence type="ECO:0000259" key="21">
    <source>
        <dbReference type="SMART" id="SM00237"/>
    </source>
</evidence>
<dbReference type="SMART" id="SM00237">
    <property type="entry name" value="Calx_beta"/>
    <property type="match status" value="2"/>
</dbReference>
<keyword evidence="13 20" id="KW-1133">Transmembrane helix</keyword>
<evidence type="ECO:0000256" key="19">
    <source>
        <dbReference type="ARBA" id="ARBA00033667"/>
    </source>
</evidence>
<evidence type="ECO:0000256" key="8">
    <source>
        <dbReference type="ARBA" id="ARBA00022723"/>
    </source>
</evidence>
<keyword evidence="8" id="KW-0479">Metal-binding</keyword>
<evidence type="ECO:0000256" key="17">
    <source>
        <dbReference type="ARBA" id="ARBA00023180"/>
    </source>
</evidence>
<dbReference type="InterPro" id="IPR004837">
    <property type="entry name" value="NaCa_Exmemb"/>
</dbReference>
<dbReference type="EMBL" id="CAJNOH010003871">
    <property type="protein sequence ID" value="CAF1351686.1"/>
    <property type="molecule type" value="Genomic_DNA"/>
</dbReference>
<dbReference type="GO" id="GO:0030424">
    <property type="term" value="C:axon"/>
    <property type="evidence" value="ECO:0007669"/>
    <property type="project" value="TreeGrafter"/>
</dbReference>
<comment type="subcellular location">
    <subcellularLocation>
        <location evidence="1">Cell membrane</location>
        <topology evidence="1">Multi-pass membrane protein</topology>
    </subcellularLocation>
</comment>
<dbReference type="GO" id="GO:0046872">
    <property type="term" value="F:metal ion binding"/>
    <property type="evidence" value="ECO:0007669"/>
    <property type="project" value="UniProtKB-KW"/>
</dbReference>
<keyword evidence="12" id="KW-0112">Calmodulin-binding</keyword>
<evidence type="ECO:0000256" key="9">
    <source>
        <dbReference type="ARBA" id="ARBA00022729"/>
    </source>
</evidence>
<proteinExistence type="inferred from homology"/>
<accession>A0A815HHV0</accession>
<dbReference type="InterPro" id="IPR044880">
    <property type="entry name" value="NCX_ion-bd_dom_sf"/>
</dbReference>
<evidence type="ECO:0000256" key="3">
    <source>
        <dbReference type="ARBA" id="ARBA00022448"/>
    </source>
</evidence>
<evidence type="ECO:0000313" key="22">
    <source>
        <dbReference type="EMBL" id="CAF1351686.1"/>
    </source>
</evidence>
<feature type="domain" description="Calx-beta" evidence="21">
    <location>
        <begin position="266"/>
        <end position="365"/>
    </location>
</feature>
<feature type="transmembrane region" description="Helical" evidence="20">
    <location>
        <begin position="68"/>
        <end position="91"/>
    </location>
</feature>
<evidence type="ECO:0000256" key="12">
    <source>
        <dbReference type="ARBA" id="ARBA00022860"/>
    </source>
</evidence>
<dbReference type="InterPro" id="IPR038081">
    <property type="entry name" value="CalX-like_sf"/>
</dbReference>
<keyword evidence="6" id="KW-0109">Calcium transport</keyword>
<keyword evidence="16 20" id="KW-0472">Membrane</keyword>
<dbReference type="InterPro" id="IPR051171">
    <property type="entry name" value="CaCA"/>
</dbReference>
<dbReference type="InterPro" id="IPR004836">
    <property type="entry name" value="Na_Ca_Ex"/>
</dbReference>
<feature type="transmembrane region" description="Helical" evidence="20">
    <location>
        <begin position="724"/>
        <end position="749"/>
    </location>
</feature>
<comment type="similarity">
    <text evidence="2">Belongs to the Ca(2+):cation antiporter (CaCA) (TC 2.A.19) family. SLC8 subfamily.</text>
</comment>
<gene>
    <name evidence="22" type="ORF">PYM288_LOCUS32428</name>
</gene>
<evidence type="ECO:0000256" key="20">
    <source>
        <dbReference type="SAM" id="Phobius"/>
    </source>
</evidence>
<evidence type="ECO:0000256" key="6">
    <source>
        <dbReference type="ARBA" id="ARBA00022568"/>
    </source>
</evidence>
<keyword evidence="7 20" id="KW-0812">Transmembrane</keyword>
<evidence type="ECO:0000256" key="7">
    <source>
        <dbReference type="ARBA" id="ARBA00022692"/>
    </source>
</evidence>
<comment type="catalytic activity">
    <reaction evidence="19">
        <text>Ca(2+)(in) + 3 Na(+)(out) = Ca(2+)(out) + 3 Na(+)(in)</text>
        <dbReference type="Rhea" id="RHEA:69955"/>
        <dbReference type="ChEBI" id="CHEBI:29101"/>
        <dbReference type="ChEBI" id="CHEBI:29108"/>
    </reaction>
</comment>
<keyword evidence="14" id="KW-0915">Sodium</keyword>
<evidence type="ECO:0000256" key="2">
    <source>
        <dbReference type="ARBA" id="ARBA00007489"/>
    </source>
</evidence>
<feature type="transmembrane region" description="Helical" evidence="20">
    <location>
        <begin position="585"/>
        <end position="608"/>
    </location>
</feature>
<organism evidence="22 23">
    <name type="scientific">Rotaria sordida</name>
    <dbReference type="NCBI Taxonomy" id="392033"/>
    <lineage>
        <taxon>Eukaryota</taxon>
        <taxon>Metazoa</taxon>
        <taxon>Spiralia</taxon>
        <taxon>Gnathifera</taxon>
        <taxon>Rotifera</taxon>
        <taxon>Eurotatoria</taxon>
        <taxon>Bdelloidea</taxon>
        <taxon>Philodinida</taxon>
        <taxon>Philodinidae</taxon>
        <taxon>Rotaria</taxon>
    </lineage>
</organism>
<sequence>PKWNNIGANVTPEILLSIIEIIKNRFEAEELGPGTIIGSAAYKLLIICALCIVSINAPETRRIKLYNVFLVTSFFGLFAYIWLFIVLSLISKDVVDLWEATITFLMFPLVVILAYLGEKKFFASKEIDMEEEERKLILAPPELDETGTQRGFRKEELLRFLRDLDQSTNLSLEDKAQLFAVNLSESMPRSRMQYRIQGARMLTGGKSLFLNLPDRLQEIYNAVKERNSIKNGRRRQIPEEIDQQPTVEFTATAYGVLEHGGRKRTSTFNIDENPHMAILEFASSSYAVLNGEQRVTVEVTRHGFIDSIIRFRLDTIDGTATVGEDYEKLSEEFKMESGQQEKKITIHVIDDNQWEPDETFFVKLSLPEGEEKHAKVSSKTIALVTIINDDEPGFIQFEESITIVKESVGKAEIKVARVNGADGRVTVHYRTKDIDARARKDYQPADSELVFEHGEISKIIAIPIINDMETEKDESFVVELYNPTGGTQIGKHAKTVVTMINDDDYKTMANKMASLVQVDIDKLSVAKTTWGQQFHEAMNVKGGDLETAKFSHYVGHSLSFCWKVLFAFVPPTSIAGGWLTFFVSLFFIVILTAIVGDVAAILGCLIGLKDSITAISFVALGTSLPDTFGSMIAAKNSKTADDAIGSIIVSNSFNVFLGLGIPWLIAAVYWESQNLPFTVKADDLTFSVLVFSICCVLGMIVLIFRRFLGIFGKAELGGPTIPKYICSIFFVLLWIGYLTLTGLQAYGYIKW</sequence>
<keyword evidence="10" id="KW-0677">Repeat</keyword>
<keyword evidence="9" id="KW-0732">Signal</keyword>
<reference evidence="22" key="1">
    <citation type="submission" date="2021-02" db="EMBL/GenBank/DDBJ databases">
        <authorList>
            <person name="Nowell W R."/>
        </authorList>
    </citation>
    <scope>NUCLEOTIDE SEQUENCE</scope>
</reference>
<dbReference type="PANTHER" id="PTHR11878:SF76">
    <property type="entry name" value="CALX-BETA DOMAIN-CONTAINING PROTEIN"/>
    <property type="match status" value="1"/>
</dbReference>
<keyword evidence="15" id="KW-0406">Ion transport</keyword>
<evidence type="ECO:0000256" key="1">
    <source>
        <dbReference type="ARBA" id="ARBA00004651"/>
    </source>
</evidence>
<dbReference type="Proteomes" id="UP000663854">
    <property type="component" value="Unassembled WGS sequence"/>
</dbReference>
<evidence type="ECO:0000256" key="10">
    <source>
        <dbReference type="ARBA" id="ARBA00022737"/>
    </source>
</evidence>
<dbReference type="GO" id="GO:0005432">
    <property type="term" value="F:calcium:sodium antiporter activity"/>
    <property type="evidence" value="ECO:0007669"/>
    <property type="project" value="InterPro"/>
</dbReference>
<evidence type="ECO:0000256" key="15">
    <source>
        <dbReference type="ARBA" id="ARBA00023065"/>
    </source>
</evidence>
<dbReference type="AlphaFoldDB" id="A0A815HHV0"/>
<dbReference type="PANTHER" id="PTHR11878">
    <property type="entry name" value="SODIUM/CALCIUM EXCHANGER"/>
    <property type="match status" value="1"/>
</dbReference>
<feature type="transmembrane region" description="Helical" evidence="20">
    <location>
        <begin position="560"/>
        <end position="579"/>
    </location>
</feature>
<evidence type="ECO:0000256" key="11">
    <source>
        <dbReference type="ARBA" id="ARBA00022837"/>
    </source>
</evidence>